<evidence type="ECO:0000313" key="3">
    <source>
        <dbReference type="Proteomes" id="UP000199137"/>
    </source>
</evidence>
<organism evidence="2 3">
    <name type="scientific">Amycolatopsis rubida</name>
    <dbReference type="NCBI Taxonomy" id="112413"/>
    <lineage>
        <taxon>Bacteria</taxon>
        <taxon>Bacillati</taxon>
        <taxon>Actinomycetota</taxon>
        <taxon>Actinomycetes</taxon>
        <taxon>Pseudonocardiales</taxon>
        <taxon>Pseudonocardiaceae</taxon>
        <taxon>Amycolatopsis</taxon>
    </lineage>
</organism>
<dbReference type="RefSeq" id="WP_143132563.1">
    <property type="nucleotide sequence ID" value="NZ_FOWC01000010.1"/>
</dbReference>
<dbReference type="OrthoDB" id="9894752at2"/>
<gene>
    <name evidence="2" type="ORF">SAMN05421854_110225</name>
</gene>
<name>A0A1I5XGW9_9PSEU</name>
<evidence type="ECO:0000313" key="2">
    <source>
        <dbReference type="EMBL" id="SFQ31205.1"/>
    </source>
</evidence>
<accession>A0A1I5XGW9</accession>
<reference evidence="2 3" key="1">
    <citation type="submission" date="2016-10" db="EMBL/GenBank/DDBJ databases">
        <authorList>
            <person name="de Groot N.N."/>
        </authorList>
    </citation>
    <scope>NUCLEOTIDE SEQUENCE [LARGE SCALE GENOMIC DNA]</scope>
    <source>
        <strain evidence="2 3">DSM 44637</strain>
    </source>
</reference>
<dbReference type="AlphaFoldDB" id="A0A1I5XGW9"/>
<dbReference type="EMBL" id="FOWC01000010">
    <property type="protein sequence ID" value="SFQ31205.1"/>
    <property type="molecule type" value="Genomic_DNA"/>
</dbReference>
<proteinExistence type="predicted"/>
<dbReference type="Proteomes" id="UP000199137">
    <property type="component" value="Unassembled WGS sequence"/>
</dbReference>
<sequence length="408" mass="44672">MEQHPADSPRPQIGGRTETILWPEGWSPAQEGEWLFYNGAEHPDGEIAVEAYGRFDHPRRPSVPEWTAWFTYDTGENTVQHNPVTITGPDDADHEFWPDSIADLQELLRHVGRYGHAQPASGGWEVTPAVTEAAAHAAASEDSFRHVVLRNGENDSWTFIATGTPVPLAGQPSPQQGLRQDDQTQEMATAGTEKMWLLYVAKYDVGSQHSELLPDTIRLLESSRDEISFEHLQETRQRSGLGHDVHTVALDVPAGASHADLAEHLTRYLTEQPKFNFWDEVIGDDIVVGGVVYDGDVYELDGEGGVREQGSDADPEYPDPMDDPENVERLGALLSGVDAPNHEEQPEASRDSGENPKDDSPASAPERQEPSVPSRKDDGPAASRSRPPGTAGARHGSAADPSRRARGR</sequence>
<protein>
    <submittedName>
        <fullName evidence="2">Uncharacterized protein</fullName>
    </submittedName>
</protein>
<feature type="compositionally biased region" description="Basic and acidic residues" evidence="1">
    <location>
        <begin position="340"/>
        <end position="379"/>
    </location>
</feature>
<feature type="compositionally biased region" description="Acidic residues" evidence="1">
    <location>
        <begin position="311"/>
        <end position="325"/>
    </location>
</feature>
<evidence type="ECO:0000256" key="1">
    <source>
        <dbReference type="SAM" id="MobiDB-lite"/>
    </source>
</evidence>
<feature type="region of interest" description="Disordered" evidence="1">
    <location>
        <begin position="301"/>
        <end position="408"/>
    </location>
</feature>